<name>A0A6H9WRD5_9MICO</name>
<feature type="compositionally biased region" description="Low complexity" evidence="6">
    <location>
        <begin position="527"/>
        <end position="544"/>
    </location>
</feature>
<feature type="region of interest" description="Disordered" evidence="6">
    <location>
        <begin position="522"/>
        <end position="553"/>
    </location>
</feature>
<keyword evidence="5 7" id="KW-0472">Membrane</keyword>
<dbReference type="InterPro" id="IPR050638">
    <property type="entry name" value="AA-Vitamin_Transporters"/>
</dbReference>
<dbReference type="Proteomes" id="UP000431744">
    <property type="component" value="Unassembled WGS sequence"/>
</dbReference>
<dbReference type="EMBL" id="WBJY01000001">
    <property type="protein sequence ID" value="KAB1649335.1"/>
    <property type="molecule type" value="Genomic_DNA"/>
</dbReference>
<comment type="subcellular location">
    <subcellularLocation>
        <location evidence="1">Membrane</location>
        <topology evidence="1">Multi-pass membrane protein</topology>
    </subcellularLocation>
</comment>
<evidence type="ECO:0000313" key="9">
    <source>
        <dbReference type="EMBL" id="KAB1649335.1"/>
    </source>
</evidence>
<comment type="similarity">
    <text evidence="2">Belongs to the EamA transporter family.</text>
</comment>
<feature type="domain" description="EamA" evidence="8">
    <location>
        <begin position="13"/>
        <end position="147"/>
    </location>
</feature>
<protein>
    <submittedName>
        <fullName evidence="9">EamA family transporter</fullName>
    </submittedName>
</protein>
<feature type="transmembrane region" description="Helical" evidence="7">
    <location>
        <begin position="158"/>
        <end position="177"/>
    </location>
</feature>
<evidence type="ECO:0000256" key="4">
    <source>
        <dbReference type="ARBA" id="ARBA00022989"/>
    </source>
</evidence>
<comment type="caution">
    <text evidence="9">The sequence shown here is derived from an EMBL/GenBank/DDBJ whole genome shotgun (WGS) entry which is preliminary data.</text>
</comment>
<dbReference type="InterPro" id="IPR000620">
    <property type="entry name" value="EamA_dom"/>
</dbReference>
<dbReference type="AlphaFoldDB" id="A0A6H9WRD5"/>
<feature type="domain" description="EamA" evidence="8">
    <location>
        <begin position="159"/>
        <end position="302"/>
    </location>
</feature>
<dbReference type="InterPro" id="IPR037185">
    <property type="entry name" value="EmrE-like"/>
</dbReference>
<sequence length="553" mass="54805">MSTTQVSSRAGSIGLFAAVGAAIAFAGAAPFVKPLLEAGWSPGGAVFMRVALATLVLAPLVALAVRRDPGALLRRWGWIVAYGLLGVAGVQLLAFHSIERMPIGVSMLIQYMAPIILLLTVWLRTRVRPATLSLVGTGLAIMGLLCVLDLAGGATLDPLGVAFAGLAALTMCAYFLIGANAPADLPPVALIGGGFAVAAVATGALGVAGLVPIAVDLAGTAVLLGSSVPWWVPMAVVVLVGTATAYVFGTIGAKLLGSRLASFVALLEVVATVAVAAVMLGEIPTIMQITGGVLILGGVIAVRLAPDHAKPAVEGGVTDIVGPVTGVIPVPSQREEVAVATGTIELATRADGLAIATGVIALPTVDAAAVADAASNDEIETSEVPTLAQLIAAYPLAGPVELAALDDDPAEHDPAADADGGGEPGAEPVPIHGARSGDAAPVVDEAAEAVPTTTGSLIAGHVEALAAVGEALFGTAQAETGGEPGDDLSLPRVRDVEFGDDPHPVVQLIPIVQAPVIAGQAFGDGAGAESSAAESSGSESSGAACNEGTGERR</sequence>
<feature type="transmembrane region" description="Helical" evidence="7">
    <location>
        <begin position="189"/>
        <end position="210"/>
    </location>
</feature>
<organism evidence="9 10">
    <name type="scientific">Pseudoclavibacter endophyticus</name>
    <dbReference type="NCBI Taxonomy" id="1778590"/>
    <lineage>
        <taxon>Bacteria</taxon>
        <taxon>Bacillati</taxon>
        <taxon>Actinomycetota</taxon>
        <taxon>Actinomycetes</taxon>
        <taxon>Micrococcales</taxon>
        <taxon>Microbacteriaceae</taxon>
        <taxon>Pseudoclavibacter</taxon>
    </lineage>
</organism>
<gene>
    <name evidence="9" type="ORF">F8O04_03440</name>
</gene>
<evidence type="ECO:0000256" key="1">
    <source>
        <dbReference type="ARBA" id="ARBA00004141"/>
    </source>
</evidence>
<dbReference type="GO" id="GO:0016020">
    <property type="term" value="C:membrane"/>
    <property type="evidence" value="ECO:0007669"/>
    <property type="project" value="UniProtKB-SubCell"/>
</dbReference>
<keyword evidence="10" id="KW-1185">Reference proteome</keyword>
<feature type="transmembrane region" description="Helical" evidence="7">
    <location>
        <begin position="101"/>
        <end position="123"/>
    </location>
</feature>
<feature type="transmembrane region" description="Helical" evidence="7">
    <location>
        <begin position="76"/>
        <end position="95"/>
    </location>
</feature>
<dbReference type="PANTHER" id="PTHR32322:SF2">
    <property type="entry name" value="EAMA DOMAIN-CONTAINING PROTEIN"/>
    <property type="match status" value="1"/>
</dbReference>
<proteinExistence type="inferred from homology"/>
<evidence type="ECO:0000313" key="10">
    <source>
        <dbReference type="Proteomes" id="UP000431744"/>
    </source>
</evidence>
<dbReference type="Pfam" id="PF00892">
    <property type="entry name" value="EamA"/>
    <property type="match status" value="2"/>
</dbReference>
<evidence type="ECO:0000256" key="3">
    <source>
        <dbReference type="ARBA" id="ARBA00022692"/>
    </source>
</evidence>
<feature type="transmembrane region" description="Helical" evidence="7">
    <location>
        <begin position="12"/>
        <end position="32"/>
    </location>
</feature>
<reference evidence="9 10" key="1">
    <citation type="submission" date="2019-09" db="EMBL/GenBank/DDBJ databases">
        <title>Phylogeny of genus Pseudoclavibacter and closely related genus.</title>
        <authorList>
            <person name="Li Y."/>
        </authorList>
    </citation>
    <scope>NUCLEOTIDE SEQUENCE [LARGE SCALE GENOMIC DNA]</scope>
    <source>
        <strain evidence="9 10">EGI 60007</strain>
    </source>
</reference>
<dbReference type="OrthoDB" id="154915at2"/>
<feature type="transmembrane region" description="Helical" evidence="7">
    <location>
        <begin position="44"/>
        <end position="64"/>
    </location>
</feature>
<feature type="transmembrane region" description="Helical" evidence="7">
    <location>
        <begin position="130"/>
        <end position="152"/>
    </location>
</feature>
<dbReference type="SUPFAM" id="SSF103481">
    <property type="entry name" value="Multidrug resistance efflux transporter EmrE"/>
    <property type="match status" value="2"/>
</dbReference>
<evidence type="ECO:0000256" key="2">
    <source>
        <dbReference type="ARBA" id="ARBA00007362"/>
    </source>
</evidence>
<dbReference type="RefSeq" id="WP_158027925.1">
    <property type="nucleotide sequence ID" value="NZ_BMHG01000001.1"/>
</dbReference>
<feature type="region of interest" description="Disordered" evidence="6">
    <location>
        <begin position="407"/>
        <end position="438"/>
    </location>
</feature>
<evidence type="ECO:0000256" key="5">
    <source>
        <dbReference type="ARBA" id="ARBA00023136"/>
    </source>
</evidence>
<feature type="transmembrane region" description="Helical" evidence="7">
    <location>
        <begin position="230"/>
        <end position="248"/>
    </location>
</feature>
<accession>A0A6H9WRD5</accession>
<keyword evidence="4 7" id="KW-1133">Transmembrane helix</keyword>
<keyword evidence="3 7" id="KW-0812">Transmembrane</keyword>
<feature type="transmembrane region" description="Helical" evidence="7">
    <location>
        <begin position="260"/>
        <end position="280"/>
    </location>
</feature>
<evidence type="ECO:0000256" key="6">
    <source>
        <dbReference type="SAM" id="MobiDB-lite"/>
    </source>
</evidence>
<evidence type="ECO:0000256" key="7">
    <source>
        <dbReference type="SAM" id="Phobius"/>
    </source>
</evidence>
<evidence type="ECO:0000259" key="8">
    <source>
        <dbReference type="Pfam" id="PF00892"/>
    </source>
</evidence>
<dbReference type="PANTHER" id="PTHR32322">
    <property type="entry name" value="INNER MEMBRANE TRANSPORTER"/>
    <property type="match status" value="1"/>
</dbReference>